<gene>
    <name evidence="4" type="ORF">EA462_17040</name>
</gene>
<evidence type="ECO:0000259" key="2">
    <source>
        <dbReference type="Pfam" id="PF24034"/>
    </source>
</evidence>
<keyword evidence="5" id="KW-1185">Reference proteome</keyword>
<evidence type="ECO:0000313" key="5">
    <source>
        <dbReference type="Proteomes" id="UP000273828"/>
    </source>
</evidence>
<feature type="domain" description="DUF7343" evidence="2">
    <location>
        <begin position="352"/>
        <end position="412"/>
    </location>
</feature>
<sequence>MIRSVSVGFVVLLVVLSVAGVSSPTMLTHTAAGDGSETYQTVEEPIAPSTLPISQSDIDSSDFDTTTFEIVVHKNGSATWTFRHEQRLDGSEDESEAEARSTFQAFAEEFESEDAEPGLYQRFTDQALALTDRGNEVTDREMDATDFTRSARIDEQLNPMGIVEMSFVWHGFAAADNGTVVVGDVFQDIYITDDQSILIEADDDLVFQTAEPDPQYVGANLENADSVQWSGEREFLDGHPRVVFEHAEPESGNSNTGPLSSVTGGDDGERSWSSVAPVLGGVILTALASVFVWHRRRGTNADDDHGDVSQISRPAETDAVAADSGGAELRSEPEKGVEAETISDGSLNDDDLLTDEDRVIKLIRENGGRMKQVNIVEDTGWSKSKVSMLLSDMEDEGTISKLRVGRENIISLDGFEPEATKSPFEK</sequence>
<feature type="region of interest" description="Disordered" evidence="1">
    <location>
        <begin position="246"/>
        <end position="269"/>
    </location>
</feature>
<protein>
    <recommendedName>
        <fullName evidence="6">HTH iclR-type domain-containing protein</fullName>
    </recommendedName>
</protein>
<evidence type="ECO:0000313" key="4">
    <source>
        <dbReference type="EMBL" id="RQG86175.1"/>
    </source>
</evidence>
<name>A0A3N6LHS8_9EURY</name>
<dbReference type="Proteomes" id="UP000273828">
    <property type="component" value="Unassembled WGS sequence"/>
</dbReference>
<dbReference type="RefSeq" id="WP_124179738.1">
    <property type="nucleotide sequence ID" value="NZ_REFY01000008.1"/>
</dbReference>
<feature type="region of interest" description="Disordered" evidence="1">
    <location>
        <begin position="298"/>
        <end position="336"/>
    </location>
</feature>
<dbReference type="Pfam" id="PF24034">
    <property type="entry name" value="DUF7343"/>
    <property type="match status" value="1"/>
</dbReference>
<comment type="caution">
    <text evidence="4">The sequence shown here is derived from an EMBL/GenBank/DDBJ whole genome shotgun (WGS) entry which is preliminary data.</text>
</comment>
<dbReference type="SUPFAM" id="SSF46785">
    <property type="entry name" value="Winged helix' DNA-binding domain"/>
    <property type="match status" value="1"/>
</dbReference>
<dbReference type="EMBL" id="REFY01000008">
    <property type="protein sequence ID" value="RQG86175.1"/>
    <property type="molecule type" value="Genomic_DNA"/>
</dbReference>
<reference evidence="4 5" key="1">
    <citation type="submission" date="2018-10" db="EMBL/GenBank/DDBJ databases">
        <title>Natrarchaeobius chitinivorans gen. nov., sp. nov., and Natrarchaeobius haloalkaliphilus sp. nov., alkaliphilic, chitin-utilizing haloarchaea from hypersaline alkaline lakes.</title>
        <authorList>
            <person name="Sorokin D.Y."/>
            <person name="Elcheninov A.G."/>
            <person name="Kostrikina N.A."/>
            <person name="Bale N.J."/>
            <person name="Sinninghe Damste J.S."/>
            <person name="Khijniak T.V."/>
            <person name="Kublanov I.V."/>
            <person name="Toshchakov S.V."/>
        </authorList>
    </citation>
    <scope>NUCLEOTIDE SEQUENCE [LARGE SCALE GENOMIC DNA]</scope>
    <source>
        <strain evidence="4 5">AArcht-Sl</strain>
    </source>
</reference>
<feature type="domain" description="DUF7345" evidence="3">
    <location>
        <begin position="70"/>
        <end position="203"/>
    </location>
</feature>
<organism evidence="4 5">
    <name type="scientific">Natrarchaeobius halalkaliphilus</name>
    <dbReference type="NCBI Taxonomy" id="1679091"/>
    <lineage>
        <taxon>Archaea</taxon>
        <taxon>Methanobacteriati</taxon>
        <taxon>Methanobacteriota</taxon>
        <taxon>Stenosarchaea group</taxon>
        <taxon>Halobacteria</taxon>
        <taxon>Halobacteriales</taxon>
        <taxon>Natrialbaceae</taxon>
        <taxon>Natrarchaeobius</taxon>
    </lineage>
</organism>
<evidence type="ECO:0000256" key="1">
    <source>
        <dbReference type="SAM" id="MobiDB-lite"/>
    </source>
</evidence>
<proteinExistence type="predicted"/>
<dbReference type="AlphaFoldDB" id="A0A3N6LHS8"/>
<dbReference type="OrthoDB" id="27885at2157"/>
<dbReference type="Pfam" id="PF24036">
    <property type="entry name" value="DUF7345"/>
    <property type="match status" value="1"/>
</dbReference>
<evidence type="ECO:0008006" key="6">
    <source>
        <dbReference type="Google" id="ProtNLM"/>
    </source>
</evidence>
<dbReference type="InterPro" id="IPR036390">
    <property type="entry name" value="WH_DNA-bd_sf"/>
</dbReference>
<feature type="compositionally biased region" description="Polar residues" evidence="1">
    <location>
        <begin position="251"/>
        <end position="263"/>
    </location>
</feature>
<accession>A0A3N6LHS8</accession>
<dbReference type="InterPro" id="IPR055767">
    <property type="entry name" value="DUF7343"/>
</dbReference>
<evidence type="ECO:0000259" key="3">
    <source>
        <dbReference type="Pfam" id="PF24036"/>
    </source>
</evidence>
<dbReference type="InterPro" id="IPR055769">
    <property type="entry name" value="DUF7345"/>
</dbReference>